<dbReference type="InterPro" id="IPR011990">
    <property type="entry name" value="TPR-like_helical_dom_sf"/>
</dbReference>
<feature type="repeat" description="PPR" evidence="3">
    <location>
        <begin position="233"/>
        <end position="267"/>
    </location>
</feature>
<dbReference type="EMBL" id="JBJUIK010000006">
    <property type="protein sequence ID" value="KAL3524995.1"/>
    <property type="molecule type" value="Genomic_DNA"/>
</dbReference>
<dbReference type="Gene3D" id="1.25.40.10">
    <property type="entry name" value="Tetratricopeptide repeat domain"/>
    <property type="match status" value="3"/>
</dbReference>
<feature type="repeat" description="PPR" evidence="3">
    <location>
        <begin position="374"/>
        <end position="408"/>
    </location>
</feature>
<dbReference type="PANTHER" id="PTHR47933">
    <property type="entry name" value="PENTATRICOPEPTIDE REPEAT-CONTAINING PROTEIN 1, MITOCHONDRIAL"/>
    <property type="match status" value="1"/>
</dbReference>
<feature type="repeat" description="PPR" evidence="3">
    <location>
        <begin position="444"/>
        <end position="478"/>
    </location>
</feature>
<feature type="repeat" description="PPR" evidence="3">
    <location>
        <begin position="339"/>
        <end position="373"/>
    </location>
</feature>
<feature type="repeat" description="PPR" evidence="3">
    <location>
        <begin position="409"/>
        <end position="443"/>
    </location>
</feature>
<feature type="repeat" description="PPR" evidence="3">
    <location>
        <begin position="304"/>
        <end position="338"/>
    </location>
</feature>
<dbReference type="Pfam" id="PF01535">
    <property type="entry name" value="PPR"/>
    <property type="match status" value="4"/>
</dbReference>
<evidence type="ECO:0000313" key="4">
    <source>
        <dbReference type="EMBL" id="KAL3524995.1"/>
    </source>
</evidence>
<proteinExistence type="inferred from homology"/>
<keyword evidence="5" id="KW-1185">Reference proteome</keyword>
<comment type="caution">
    <text evidence="4">The sequence shown here is derived from an EMBL/GenBank/DDBJ whole genome shotgun (WGS) entry which is preliminary data.</text>
</comment>
<dbReference type="Pfam" id="PF13041">
    <property type="entry name" value="PPR_2"/>
    <property type="match status" value="2"/>
</dbReference>
<dbReference type="PROSITE" id="PS51375">
    <property type="entry name" value="PPR"/>
    <property type="match status" value="6"/>
</dbReference>
<accession>A0ABD3A359</accession>
<dbReference type="NCBIfam" id="TIGR00756">
    <property type="entry name" value="PPR"/>
    <property type="match status" value="5"/>
</dbReference>
<evidence type="ECO:0000256" key="3">
    <source>
        <dbReference type="PROSITE-ProRule" id="PRU00708"/>
    </source>
</evidence>
<dbReference type="AlphaFoldDB" id="A0ABD3A359"/>
<organism evidence="4 5">
    <name type="scientific">Cinchona calisaya</name>
    <dbReference type="NCBI Taxonomy" id="153742"/>
    <lineage>
        <taxon>Eukaryota</taxon>
        <taxon>Viridiplantae</taxon>
        <taxon>Streptophyta</taxon>
        <taxon>Embryophyta</taxon>
        <taxon>Tracheophyta</taxon>
        <taxon>Spermatophyta</taxon>
        <taxon>Magnoliopsida</taxon>
        <taxon>eudicotyledons</taxon>
        <taxon>Gunneridae</taxon>
        <taxon>Pentapetalae</taxon>
        <taxon>asterids</taxon>
        <taxon>lamiids</taxon>
        <taxon>Gentianales</taxon>
        <taxon>Rubiaceae</taxon>
        <taxon>Cinchonoideae</taxon>
        <taxon>Cinchoneae</taxon>
        <taxon>Cinchona</taxon>
    </lineage>
</organism>
<comment type="similarity">
    <text evidence="1">Belongs to the PPR family. P subfamily.</text>
</comment>
<dbReference type="Proteomes" id="UP001630127">
    <property type="component" value="Unassembled WGS sequence"/>
</dbReference>
<evidence type="ECO:0000313" key="5">
    <source>
        <dbReference type="Proteomes" id="UP001630127"/>
    </source>
</evidence>
<reference evidence="4 5" key="1">
    <citation type="submission" date="2024-11" db="EMBL/GenBank/DDBJ databases">
        <title>A near-complete genome assembly of Cinchona calisaya.</title>
        <authorList>
            <person name="Lian D.C."/>
            <person name="Zhao X.W."/>
            <person name="Wei L."/>
        </authorList>
    </citation>
    <scope>NUCLEOTIDE SEQUENCE [LARGE SCALE GENOMIC DNA]</scope>
    <source>
        <tissue evidence="4">Nenye</tissue>
    </source>
</reference>
<evidence type="ECO:0000256" key="2">
    <source>
        <dbReference type="ARBA" id="ARBA00022737"/>
    </source>
</evidence>
<evidence type="ECO:0000256" key="1">
    <source>
        <dbReference type="ARBA" id="ARBA00007626"/>
    </source>
</evidence>
<sequence length="549" mass="62474">MAFLLSKIQPPLCRSIIKSTQVLLQTRQCITQSNEDKDAIFSSILESLNKGLNWDSLTKKFSSVKLTNPIIQQVLLQLKEPINAKQALKFFHWSAQHMHFQHGISNYCITVHILVKARLFKDAKALLESVLVYKKSINDVPYDMFNNVLDSLLDSYEVADSIPIVFDLFVQTCGKLRMIDNVVDGCRILDENGFGLSVISYNTLLHVMQKSEKKTFLVWSLYEHMIEKRIYPNEVTYSILISALGKEGRLKRFLDLVDRMHGKKCSSPGVVVNTCLVFGMIDEGKIGDGMNLLKRMLQKNMIPDTISFSLGIMGKVRTGDLDAAWEVYEEMHKRGFEGNSFLSTLFIGAYCKERKIEEAIVLMQEMDDLGMKPYDETFNHLIEGCSRTGYLEESLKFCQRMINMGLLPSCLAFNNMIGMLCSNGEAKQADEMLTVLLEKGFVPDENTYSYLANGYMKLGNVAGILKLYYEMEYKSLSPSSSFLSSLIICLYQHGRVREADKYLFMLKARSLTLGLHSYETLFASHLEKGDKTRAQPFYEEMVRNGLKTG</sequence>
<gene>
    <name evidence="4" type="ORF">ACH5RR_013367</name>
</gene>
<dbReference type="PANTHER" id="PTHR47933:SF59">
    <property type="entry name" value="SAP DOMAIN-CONTAINING PROTEIN"/>
    <property type="match status" value="1"/>
</dbReference>
<dbReference type="InterPro" id="IPR051240">
    <property type="entry name" value="Mito_RNA-Proc/Resp"/>
</dbReference>
<keyword evidence="2" id="KW-0677">Repeat</keyword>
<protein>
    <recommendedName>
        <fullName evidence="6">Pentatricopeptide repeat-containing protein</fullName>
    </recommendedName>
</protein>
<dbReference type="InterPro" id="IPR002885">
    <property type="entry name" value="PPR_rpt"/>
</dbReference>
<dbReference type="SUPFAM" id="SSF81901">
    <property type="entry name" value="HCP-like"/>
    <property type="match status" value="1"/>
</dbReference>
<evidence type="ECO:0008006" key="6">
    <source>
        <dbReference type="Google" id="ProtNLM"/>
    </source>
</evidence>
<name>A0ABD3A359_9GENT</name>